<dbReference type="InterPro" id="IPR033133">
    <property type="entry name" value="PUM-HD"/>
</dbReference>
<sequence length="659" mass="73575">MAASSEKRKQKRPAATSEPKTKKARVEGSAATVKSSADKGKKRSQPVTLPVQEENEASSDEGSEQELEEEDDMDVDVPEEGPSQSTKDPNAARESHKVQRALLEQRKAAKPHSDLLVEAKRAWSLARQKSITKEERTKYINALMEVVRGKVKDIVFKHDASRIVQTIVKYGGQKERNEIAIELKGKYKELAQNKYSKFLITKLIRLCPAHRTSMLQEFQGSVMRLLLHREASSVLADAFELYANAYERSILLKDFYGKEAALFSITLGSDEEKEKSKKGLKGILEGADKERRKRVMNAVKENLTTIFNNSDKGAVSHAIVHRVLWEYLAAVNEGEDATEKEKLRREMFETCQEVLAEMVHTKDGSRVVREFIAQGTAKDRKQIVKTIKPHIERMCKDDEAQLVLFTALDVIDDTKLTAKSLVVDVVASAHDLYMSPQGRRSLIYLVSPRTRRHFTPAQIALLAETDSIRAQTSKKDEQLRTEEIRKAASEPLLSWVAEKGVSVARDPGGSLVVGEILLYAEGDKSAASTALLQALASPYPSDDSATPHLISLAHVSRLYKTLLQGGPFSHQTNTVVRSPLWSPLDFALEFVKVVGKDSTLAMAKDDGAFIVVVLCERAQESAELKKELKAWFDATAVKELEQDKERRGRTMLLQQIAAL</sequence>
<dbReference type="PANTHER" id="PTHR13389">
    <property type="entry name" value="PUMILIO HOMOLOG 3"/>
    <property type="match status" value="1"/>
</dbReference>
<dbReference type="PANTHER" id="PTHR13389:SF0">
    <property type="entry name" value="PUMILIO HOMOLOG 3"/>
    <property type="match status" value="1"/>
</dbReference>
<dbReference type="AlphaFoldDB" id="A0A0C3S954"/>
<reference evidence="5 6" key="1">
    <citation type="journal article" date="2014" name="PLoS Genet.">
        <title>Analysis of the Phlebiopsis gigantea genome, transcriptome and secretome provides insight into its pioneer colonization strategies of wood.</title>
        <authorList>
            <person name="Hori C."/>
            <person name="Ishida T."/>
            <person name="Igarashi K."/>
            <person name="Samejima M."/>
            <person name="Suzuki H."/>
            <person name="Master E."/>
            <person name="Ferreira P."/>
            <person name="Ruiz-Duenas F.J."/>
            <person name="Held B."/>
            <person name="Canessa P."/>
            <person name="Larrondo L.F."/>
            <person name="Schmoll M."/>
            <person name="Druzhinina I.S."/>
            <person name="Kubicek C.P."/>
            <person name="Gaskell J.A."/>
            <person name="Kersten P."/>
            <person name="St John F."/>
            <person name="Glasner J."/>
            <person name="Sabat G."/>
            <person name="Splinter BonDurant S."/>
            <person name="Syed K."/>
            <person name="Yadav J."/>
            <person name="Mgbeahuruike A.C."/>
            <person name="Kovalchuk A."/>
            <person name="Asiegbu F.O."/>
            <person name="Lackner G."/>
            <person name="Hoffmeister D."/>
            <person name="Rencoret J."/>
            <person name="Gutierrez A."/>
            <person name="Sun H."/>
            <person name="Lindquist E."/>
            <person name="Barry K."/>
            <person name="Riley R."/>
            <person name="Grigoriev I.V."/>
            <person name="Henrissat B."/>
            <person name="Kues U."/>
            <person name="Berka R.M."/>
            <person name="Martinez A.T."/>
            <person name="Covert S.F."/>
            <person name="Blanchette R.A."/>
            <person name="Cullen D."/>
        </authorList>
    </citation>
    <scope>NUCLEOTIDE SEQUENCE [LARGE SCALE GENOMIC DNA]</scope>
    <source>
        <strain evidence="5 6">11061_1 CR5-6</strain>
    </source>
</reference>
<name>A0A0C3S954_PHLG1</name>
<dbReference type="EMBL" id="KN840531">
    <property type="protein sequence ID" value="KIP05895.1"/>
    <property type="molecule type" value="Genomic_DNA"/>
</dbReference>
<evidence type="ECO:0000256" key="1">
    <source>
        <dbReference type="ARBA" id="ARBA00022737"/>
    </source>
</evidence>
<dbReference type="InterPro" id="IPR011989">
    <property type="entry name" value="ARM-like"/>
</dbReference>
<dbReference type="InterPro" id="IPR001313">
    <property type="entry name" value="Pumilio_RNA-bd_rpt"/>
</dbReference>
<dbReference type="GO" id="GO:0006417">
    <property type="term" value="P:regulation of translation"/>
    <property type="evidence" value="ECO:0007669"/>
    <property type="project" value="TreeGrafter"/>
</dbReference>
<dbReference type="Gene3D" id="1.25.10.10">
    <property type="entry name" value="Leucine-rich Repeat Variant"/>
    <property type="match status" value="1"/>
</dbReference>
<dbReference type="SMART" id="SM00025">
    <property type="entry name" value="Pumilio"/>
    <property type="match status" value="5"/>
</dbReference>
<feature type="compositionally biased region" description="Acidic residues" evidence="3">
    <location>
        <begin position="53"/>
        <end position="79"/>
    </location>
</feature>
<dbReference type="STRING" id="745531.A0A0C3S954"/>
<dbReference type="Proteomes" id="UP000053257">
    <property type="component" value="Unassembled WGS sequence"/>
</dbReference>
<dbReference type="InterPro" id="IPR040059">
    <property type="entry name" value="PUM3"/>
</dbReference>
<proteinExistence type="predicted"/>
<dbReference type="PROSITE" id="PS50303">
    <property type="entry name" value="PUM_HD"/>
    <property type="match status" value="1"/>
</dbReference>
<keyword evidence="1" id="KW-0677">Repeat</keyword>
<evidence type="ECO:0000256" key="3">
    <source>
        <dbReference type="SAM" id="MobiDB-lite"/>
    </source>
</evidence>
<evidence type="ECO:0000313" key="6">
    <source>
        <dbReference type="Proteomes" id="UP000053257"/>
    </source>
</evidence>
<dbReference type="SUPFAM" id="SSF48371">
    <property type="entry name" value="ARM repeat"/>
    <property type="match status" value="1"/>
</dbReference>
<dbReference type="GO" id="GO:0005730">
    <property type="term" value="C:nucleolus"/>
    <property type="evidence" value="ECO:0007669"/>
    <property type="project" value="TreeGrafter"/>
</dbReference>
<feature type="domain" description="PUM-HD" evidence="4">
    <location>
        <begin position="124"/>
        <end position="520"/>
    </location>
</feature>
<evidence type="ECO:0000259" key="4">
    <source>
        <dbReference type="PROSITE" id="PS50303"/>
    </source>
</evidence>
<keyword evidence="2" id="KW-0694">RNA-binding</keyword>
<feature type="region of interest" description="Disordered" evidence="3">
    <location>
        <begin position="1"/>
        <end position="97"/>
    </location>
</feature>
<dbReference type="GO" id="GO:0003729">
    <property type="term" value="F:mRNA binding"/>
    <property type="evidence" value="ECO:0007669"/>
    <property type="project" value="TreeGrafter"/>
</dbReference>
<protein>
    <recommendedName>
        <fullName evidence="4">PUM-HD domain-containing protein</fullName>
    </recommendedName>
</protein>
<organism evidence="5 6">
    <name type="scientific">Phlebiopsis gigantea (strain 11061_1 CR5-6)</name>
    <name type="common">White-rot fungus</name>
    <name type="synonym">Peniophora gigantea</name>
    <dbReference type="NCBI Taxonomy" id="745531"/>
    <lineage>
        <taxon>Eukaryota</taxon>
        <taxon>Fungi</taxon>
        <taxon>Dikarya</taxon>
        <taxon>Basidiomycota</taxon>
        <taxon>Agaricomycotina</taxon>
        <taxon>Agaricomycetes</taxon>
        <taxon>Polyporales</taxon>
        <taxon>Phanerochaetaceae</taxon>
        <taxon>Phlebiopsis</taxon>
    </lineage>
</organism>
<keyword evidence="6" id="KW-1185">Reference proteome</keyword>
<dbReference type="InterPro" id="IPR012959">
    <property type="entry name" value="CPL_dom"/>
</dbReference>
<evidence type="ECO:0000256" key="2">
    <source>
        <dbReference type="ARBA" id="ARBA00022884"/>
    </source>
</evidence>
<accession>A0A0C3S954</accession>
<evidence type="ECO:0000313" key="5">
    <source>
        <dbReference type="EMBL" id="KIP05895.1"/>
    </source>
</evidence>
<gene>
    <name evidence="5" type="ORF">PHLGIDRAFT_119451</name>
</gene>
<dbReference type="OrthoDB" id="497380at2759"/>
<dbReference type="HOGENOM" id="CLU_013994_2_0_1"/>
<dbReference type="InterPro" id="IPR016024">
    <property type="entry name" value="ARM-type_fold"/>
</dbReference>
<dbReference type="Pfam" id="PF08144">
    <property type="entry name" value="CPL"/>
    <property type="match status" value="1"/>
</dbReference>